<accession>A0ABP9S0G7</accession>
<reference evidence="2" key="1">
    <citation type="journal article" date="2019" name="Int. J. Syst. Evol. Microbiol.">
        <title>The Global Catalogue of Microorganisms (GCM) 10K type strain sequencing project: providing services to taxonomists for standard genome sequencing and annotation.</title>
        <authorList>
            <consortium name="The Broad Institute Genomics Platform"/>
            <consortium name="The Broad Institute Genome Sequencing Center for Infectious Disease"/>
            <person name="Wu L."/>
            <person name="Ma J."/>
        </authorList>
    </citation>
    <scope>NUCLEOTIDE SEQUENCE [LARGE SCALE GENOMIC DNA]</scope>
    <source>
        <strain evidence="2">JCM 18720</strain>
    </source>
</reference>
<dbReference type="Proteomes" id="UP001501600">
    <property type="component" value="Unassembled WGS sequence"/>
</dbReference>
<comment type="caution">
    <text evidence="1">The sequence shown here is derived from an EMBL/GenBank/DDBJ whole genome shotgun (WGS) entry which is preliminary data.</text>
</comment>
<keyword evidence="2" id="KW-1185">Reference proteome</keyword>
<name>A0ABP9S0G7_9GAMM</name>
<evidence type="ECO:0000313" key="2">
    <source>
        <dbReference type="Proteomes" id="UP001501600"/>
    </source>
</evidence>
<gene>
    <name evidence="1" type="ORF">GCM10025772_13290</name>
</gene>
<sequence>MLRNATIVSEHGISEGEWWLAENSIRFRAYPNRTFPEYELDICLATLAENHNRSPSVQITALPAESDLYRFAIAHSEQLWTLECHAVRTSQPSFPISLD</sequence>
<organism evidence="1 2">
    <name type="scientific">Ferrimonas gelatinilytica</name>
    <dbReference type="NCBI Taxonomy" id="1255257"/>
    <lineage>
        <taxon>Bacteria</taxon>
        <taxon>Pseudomonadati</taxon>
        <taxon>Pseudomonadota</taxon>
        <taxon>Gammaproteobacteria</taxon>
        <taxon>Alteromonadales</taxon>
        <taxon>Ferrimonadaceae</taxon>
        <taxon>Ferrimonas</taxon>
    </lineage>
</organism>
<protein>
    <submittedName>
        <fullName evidence="1">Uncharacterized protein</fullName>
    </submittedName>
</protein>
<evidence type="ECO:0000313" key="1">
    <source>
        <dbReference type="EMBL" id="GAA5189884.1"/>
    </source>
</evidence>
<proteinExistence type="predicted"/>
<dbReference type="RefSeq" id="WP_345316267.1">
    <property type="nucleotide sequence ID" value="NZ_BAABLF010000007.1"/>
</dbReference>
<dbReference type="EMBL" id="BAABLF010000007">
    <property type="protein sequence ID" value="GAA5189884.1"/>
    <property type="molecule type" value="Genomic_DNA"/>
</dbReference>